<dbReference type="RefSeq" id="WP_156831619.1">
    <property type="nucleotide sequence ID" value="NZ_LT630450.1"/>
</dbReference>
<proteinExistence type="predicted"/>
<dbReference type="EMBL" id="LT630450">
    <property type="protein sequence ID" value="SFV72459.1"/>
    <property type="molecule type" value="Genomic_DNA"/>
</dbReference>
<sequence length="325" mass="36149">MDQVFNELSLSASLPDDHAAQAALLELKKASDKLKALGFSPQIRVTEDFAVRHVTPGCTIHEYLRRPAGGIEKTLCQLLLKRFSDAPYVEQLCTDAGMTILEEYVIDEEPCKGLALASLWDIPALSLAGDARFVPPYVTLTRNSLNEAASAVSEEECQVGLICGEEDIPHHEESIKARFYEPTNTGKELLEYAHRRLTHLLFSTVAEDQLRDMPQGHVLLPRIRKILEELQRAMREAVETRNFCPKGFKYTPAEGDSATQGKKGQKHTFTFNATGRQGGSLTVDLLCESHMRITGGDRVYFYADTGKETVYVGHIGKHLPGKKYG</sequence>
<reference evidence="2" key="1">
    <citation type="submission" date="2016-10" db="EMBL/GenBank/DDBJ databases">
        <authorList>
            <person name="Wegmann U."/>
        </authorList>
    </citation>
    <scope>NUCLEOTIDE SEQUENCE [LARGE SCALE GENOMIC DNA]</scope>
</reference>
<evidence type="ECO:0000313" key="1">
    <source>
        <dbReference type="EMBL" id="SFV72459.1"/>
    </source>
</evidence>
<dbReference type="AlphaFoldDB" id="A0A1K1LCM3"/>
<keyword evidence="2" id="KW-1185">Reference proteome</keyword>
<evidence type="ECO:0000313" key="2">
    <source>
        <dbReference type="Proteomes" id="UP000186323"/>
    </source>
</evidence>
<gene>
    <name evidence="1" type="ORF">DESPIGER_0574</name>
</gene>
<name>A0A1K1LCM3_9BACT</name>
<dbReference type="KEGG" id="dpg:DESPIGER_0574"/>
<dbReference type="Proteomes" id="UP000186323">
    <property type="component" value="Chromosome I"/>
</dbReference>
<protein>
    <submittedName>
        <fullName evidence="1">Uncharacterized protein</fullName>
    </submittedName>
</protein>
<accession>A0A1K1LCM3</accession>
<dbReference type="OrthoDB" id="3246562at2"/>
<organism evidence="1 2">
    <name type="scientific">Desulfovibrio piger</name>
    <dbReference type="NCBI Taxonomy" id="901"/>
    <lineage>
        <taxon>Bacteria</taxon>
        <taxon>Pseudomonadati</taxon>
        <taxon>Thermodesulfobacteriota</taxon>
        <taxon>Desulfovibrionia</taxon>
        <taxon>Desulfovibrionales</taxon>
        <taxon>Desulfovibrionaceae</taxon>
        <taxon>Desulfovibrio</taxon>
    </lineage>
</organism>